<evidence type="ECO:0000256" key="3">
    <source>
        <dbReference type="ARBA" id="ARBA00022448"/>
    </source>
</evidence>
<proteinExistence type="inferred from homology"/>
<dbReference type="Pfam" id="PF04973">
    <property type="entry name" value="NMN_transporter"/>
    <property type="match status" value="1"/>
</dbReference>
<feature type="transmembrane region" description="Helical" evidence="8">
    <location>
        <begin position="61"/>
        <end position="78"/>
    </location>
</feature>
<feature type="transmembrane region" description="Helical" evidence="8">
    <location>
        <begin position="122"/>
        <end position="140"/>
    </location>
</feature>
<evidence type="ECO:0000256" key="5">
    <source>
        <dbReference type="ARBA" id="ARBA00022692"/>
    </source>
</evidence>
<comment type="similarity">
    <text evidence="2">Belongs to the nicotinamide ribonucleoside (NR) uptake permease (TC 4.B.1) family.</text>
</comment>
<dbReference type="NCBIfam" id="TIGR01528">
    <property type="entry name" value="NMN_trans_PnuC"/>
    <property type="match status" value="1"/>
</dbReference>
<evidence type="ECO:0000256" key="6">
    <source>
        <dbReference type="ARBA" id="ARBA00022989"/>
    </source>
</evidence>
<dbReference type="EMBL" id="FUXA01000014">
    <property type="protein sequence ID" value="SJZ94266.1"/>
    <property type="molecule type" value="Genomic_DNA"/>
</dbReference>
<keyword evidence="6 8" id="KW-1133">Transmembrane helix</keyword>
<evidence type="ECO:0000313" key="9">
    <source>
        <dbReference type="EMBL" id="SJZ94266.1"/>
    </source>
</evidence>
<name>A0A1T4PSK7_9FIRM</name>
<evidence type="ECO:0000256" key="1">
    <source>
        <dbReference type="ARBA" id="ARBA00004651"/>
    </source>
</evidence>
<feature type="transmembrane region" description="Helical" evidence="8">
    <location>
        <begin position="38"/>
        <end position="54"/>
    </location>
</feature>
<keyword evidence="3" id="KW-0813">Transport</keyword>
<feature type="transmembrane region" description="Helical" evidence="8">
    <location>
        <begin position="196"/>
        <end position="216"/>
    </location>
</feature>
<dbReference type="OrthoDB" id="2220363at2"/>
<keyword evidence="4" id="KW-1003">Cell membrane</keyword>
<sequence>MNIFQSIKRLKWYETLIWGISVVTILISFFIFSERNPYTLITSLIGVTALIFVAKGDVFGQVLTVIFALFYGIVAYKFRYFGEMITYLGMTAPIAVGAIVTWIKNPFQNGEVRVRHTNPRLWIILSILALIVTTVFYFILKCLNTPNLAPSTISVTTSFMASSLTLVRSSYYALFYAANDVVLIILWILATLNHLSYLPMVLCFVCFLANDLYGFINWQKMKHRQTE</sequence>
<gene>
    <name evidence="9" type="ORF">SAMN02745110_02102</name>
</gene>
<keyword evidence="7 8" id="KW-0472">Membrane</keyword>
<reference evidence="9 10" key="1">
    <citation type="submission" date="2017-02" db="EMBL/GenBank/DDBJ databases">
        <authorList>
            <person name="Peterson S.W."/>
        </authorList>
    </citation>
    <scope>NUCLEOTIDE SEQUENCE [LARGE SCALE GENOMIC DNA]</scope>
    <source>
        <strain evidence="9 10">ATCC 17233</strain>
    </source>
</reference>
<accession>A0A1T4PSK7</accession>
<evidence type="ECO:0000313" key="10">
    <source>
        <dbReference type="Proteomes" id="UP000189857"/>
    </source>
</evidence>
<dbReference type="PANTHER" id="PTHR36122:SF2">
    <property type="entry name" value="NICOTINAMIDE RIBOSIDE TRANSPORTER PNUC"/>
    <property type="match status" value="1"/>
</dbReference>
<feature type="transmembrane region" description="Helical" evidence="8">
    <location>
        <begin position="171"/>
        <end position="190"/>
    </location>
</feature>
<feature type="transmembrane region" description="Helical" evidence="8">
    <location>
        <begin position="12"/>
        <end position="32"/>
    </location>
</feature>
<organism evidence="9 10">
    <name type="scientific">Eubacterium ruminantium</name>
    <dbReference type="NCBI Taxonomy" id="42322"/>
    <lineage>
        <taxon>Bacteria</taxon>
        <taxon>Bacillati</taxon>
        <taxon>Bacillota</taxon>
        <taxon>Clostridia</taxon>
        <taxon>Eubacteriales</taxon>
        <taxon>Eubacteriaceae</taxon>
        <taxon>Eubacterium</taxon>
    </lineage>
</organism>
<evidence type="ECO:0000256" key="7">
    <source>
        <dbReference type="ARBA" id="ARBA00023136"/>
    </source>
</evidence>
<evidence type="ECO:0000256" key="2">
    <source>
        <dbReference type="ARBA" id="ARBA00006669"/>
    </source>
</evidence>
<dbReference type="Proteomes" id="UP000189857">
    <property type="component" value="Unassembled WGS sequence"/>
</dbReference>
<feature type="transmembrane region" description="Helical" evidence="8">
    <location>
        <begin position="84"/>
        <end position="102"/>
    </location>
</feature>
<evidence type="ECO:0000256" key="4">
    <source>
        <dbReference type="ARBA" id="ARBA00022475"/>
    </source>
</evidence>
<dbReference type="GO" id="GO:0034257">
    <property type="term" value="F:nicotinamide riboside transmembrane transporter activity"/>
    <property type="evidence" value="ECO:0007669"/>
    <property type="project" value="InterPro"/>
</dbReference>
<dbReference type="RefSeq" id="WP_078787908.1">
    <property type="nucleotide sequence ID" value="NZ_FMTO01000013.1"/>
</dbReference>
<comment type="subcellular location">
    <subcellularLocation>
        <location evidence="1">Cell membrane</location>
        <topology evidence="1">Multi-pass membrane protein</topology>
    </subcellularLocation>
</comment>
<protein>
    <submittedName>
        <fullName evidence="9">Nicotinamide mononucleotide transporter PnuC</fullName>
    </submittedName>
</protein>
<keyword evidence="10" id="KW-1185">Reference proteome</keyword>
<dbReference type="GO" id="GO:0005886">
    <property type="term" value="C:plasma membrane"/>
    <property type="evidence" value="ECO:0007669"/>
    <property type="project" value="UniProtKB-SubCell"/>
</dbReference>
<keyword evidence="5 8" id="KW-0812">Transmembrane</keyword>
<dbReference type="AlphaFoldDB" id="A0A1T4PSK7"/>
<dbReference type="PANTHER" id="PTHR36122">
    <property type="entry name" value="NICOTINAMIDE RIBOSIDE TRANSPORTER PNUC"/>
    <property type="match status" value="1"/>
</dbReference>
<evidence type="ECO:0000256" key="8">
    <source>
        <dbReference type="SAM" id="Phobius"/>
    </source>
</evidence>
<dbReference type="InterPro" id="IPR006419">
    <property type="entry name" value="NMN_transpt_PnuC"/>
</dbReference>